<feature type="transmembrane region" description="Helical" evidence="1">
    <location>
        <begin position="303"/>
        <end position="320"/>
    </location>
</feature>
<feature type="transmembrane region" description="Helical" evidence="1">
    <location>
        <begin position="12"/>
        <end position="31"/>
    </location>
</feature>
<feature type="transmembrane region" description="Helical" evidence="1">
    <location>
        <begin position="368"/>
        <end position="387"/>
    </location>
</feature>
<feature type="transmembrane region" description="Helical" evidence="1">
    <location>
        <begin position="399"/>
        <end position="416"/>
    </location>
</feature>
<feature type="transmembrane region" description="Helical" evidence="1">
    <location>
        <begin position="153"/>
        <end position="171"/>
    </location>
</feature>
<evidence type="ECO:0000313" key="2">
    <source>
        <dbReference type="EMBL" id="SLN75825.1"/>
    </source>
</evidence>
<feature type="transmembrane region" description="Helical" evidence="1">
    <location>
        <begin position="340"/>
        <end position="361"/>
    </location>
</feature>
<dbReference type="RefSeq" id="WP_085824711.1">
    <property type="nucleotide sequence ID" value="NZ_FWFP01000017.1"/>
</dbReference>
<accession>A0A1X7AEL8</accession>
<dbReference type="OrthoDB" id="7559760at2"/>
<feature type="transmembrane region" description="Helical" evidence="1">
    <location>
        <begin position="264"/>
        <end position="291"/>
    </location>
</feature>
<evidence type="ECO:0000313" key="3">
    <source>
        <dbReference type="Proteomes" id="UP000193778"/>
    </source>
</evidence>
<keyword evidence="1" id="KW-0472">Membrane</keyword>
<dbReference type="AlphaFoldDB" id="A0A1X7AEL8"/>
<gene>
    <name evidence="2" type="ORF">RUM8411_04269</name>
</gene>
<feature type="transmembrane region" description="Helical" evidence="1">
    <location>
        <begin position="68"/>
        <end position="93"/>
    </location>
</feature>
<proteinExistence type="predicted"/>
<dbReference type="Proteomes" id="UP000193778">
    <property type="component" value="Unassembled WGS sequence"/>
</dbReference>
<feature type="transmembrane region" description="Helical" evidence="1">
    <location>
        <begin position="224"/>
        <end position="244"/>
    </location>
</feature>
<feature type="transmembrane region" description="Helical" evidence="1">
    <location>
        <begin position="37"/>
        <end position="56"/>
    </location>
</feature>
<feature type="transmembrane region" description="Helical" evidence="1">
    <location>
        <begin position="127"/>
        <end position="146"/>
    </location>
</feature>
<organism evidence="2 3">
    <name type="scientific">Ruegeria meonggei</name>
    <dbReference type="NCBI Taxonomy" id="1446476"/>
    <lineage>
        <taxon>Bacteria</taxon>
        <taxon>Pseudomonadati</taxon>
        <taxon>Pseudomonadota</taxon>
        <taxon>Alphaproteobacteria</taxon>
        <taxon>Rhodobacterales</taxon>
        <taxon>Roseobacteraceae</taxon>
        <taxon>Ruegeria</taxon>
    </lineage>
</organism>
<reference evidence="3" key="1">
    <citation type="submission" date="2017-03" db="EMBL/GenBank/DDBJ databases">
        <authorList>
            <person name="Rodrigo-Torres L."/>
            <person name="Arahal R.D."/>
            <person name="Lucena T."/>
        </authorList>
    </citation>
    <scope>NUCLEOTIDE SEQUENCE [LARGE SCALE GENOMIC DNA]</scope>
    <source>
        <strain evidence="3">CECT 8411</strain>
    </source>
</reference>
<keyword evidence="1" id="KW-1133">Transmembrane helix</keyword>
<name>A0A1X7AEL8_9RHOB</name>
<keyword evidence="1" id="KW-0812">Transmembrane</keyword>
<sequence>MKTYIRQGGGGLLLASFLYLGLPNVLFAVGWLKPPYALGYTIVCLIGLVFLVAGTRRNFTPTSELGRTLGYIVPVCCVLVIWIGFSGIGGIGFQNTDWNAHNSLFKHLIEEDWPLVLGADDPNHEPFFYVYYVAFYLPAALVGKIFGWGAANLVLFLWSTTGVVIAISWFLKVLDLPLTPFRSLLAVLVFIAFGGLDIIGWYLRHENLPNMGEHLEWWAKHFQYSANTTLLVWVPQHTIAAWILTGVTMFHSIFRIPPRSFGLFVAFSLLWTPFAIIGVLPFVVLAIVLWIRENGVRDVFSTSNFVLAPIVGLTSALFLASNTFSFPVSFGWSGRPDFWLFYLVFMGLEVAVFFVPLYWLMKDRGTSYVYTPWLWTSLAVLIVLPFFRMGFANDFVMRGSIPALFVLIIFIAYGLLGTSFKAHPIMKPVLLAVVCVGALTGGSELVRSVKNYTFPPPDSQSVQSFLELQVNHVAQRKGDPDSFFFRQVSRN</sequence>
<dbReference type="EMBL" id="FWFP01000017">
    <property type="protein sequence ID" value="SLN75825.1"/>
    <property type="molecule type" value="Genomic_DNA"/>
</dbReference>
<protein>
    <submittedName>
        <fullName evidence="2">Uncharacterized protein</fullName>
    </submittedName>
</protein>
<feature type="transmembrane region" description="Helical" evidence="1">
    <location>
        <begin position="183"/>
        <end position="203"/>
    </location>
</feature>
<keyword evidence="3" id="KW-1185">Reference proteome</keyword>
<evidence type="ECO:0000256" key="1">
    <source>
        <dbReference type="SAM" id="Phobius"/>
    </source>
</evidence>